<feature type="transmembrane region" description="Helical" evidence="7">
    <location>
        <begin position="293"/>
        <end position="315"/>
    </location>
</feature>
<feature type="transmembrane region" description="Helical" evidence="7">
    <location>
        <begin position="76"/>
        <end position="100"/>
    </location>
</feature>
<comment type="caution">
    <text evidence="8">The sequence shown here is derived from an EMBL/GenBank/DDBJ whole genome shotgun (WGS) entry which is preliminary data.</text>
</comment>
<evidence type="ECO:0000256" key="4">
    <source>
        <dbReference type="ARBA" id="ARBA00022692"/>
    </source>
</evidence>
<proteinExistence type="predicted"/>
<keyword evidence="5 7" id="KW-1133">Transmembrane helix</keyword>
<comment type="subcellular location">
    <subcellularLocation>
        <location evidence="1">Cell membrane</location>
        <topology evidence="1">Multi-pass membrane protein</topology>
    </subcellularLocation>
</comment>
<dbReference type="RefSeq" id="WP_422863674.1">
    <property type="nucleotide sequence ID" value="NZ_JAMSKV010000004.1"/>
</dbReference>
<evidence type="ECO:0000256" key="6">
    <source>
        <dbReference type="ARBA" id="ARBA00023136"/>
    </source>
</evidence>
<evidence type="ECO:0000256" key="2">
    <source>
        <dbReference type="ARBA" id="ARBA00022448"/>
    </source>
</evidence>
<dbReference type="Proteomes" id="UP001524587">
    <property type="component" value="Unassembled WGS sequence"/>
</dbReference>
<gene>
    <name evidence="8" type="ORF">NFI95_07100</name>
</gene>
<accession>A0ABT1W633</accession>
<evidence type="ECO:0000256" key="1">
    <source>
        <dbReference type="ARBA" id="ARBA00004651"/>
    </source>
</evidence>
<evidence type="ECO:0000256" key="3">
    <source>
        <dbReference type="ARBA" id="ARBA00022475"/>
    </source>
</evidence>
<feature type="transmembrane region" description="Helical" evidence="7">
    <location>
        <begin position="327"/>
        <end position="345"/>
    </location>
</feature>
<dbReference type="PANTHER" id="PTHR23517">
    <property type="entry name" value="RESISTANCE PROTEIN MDTM, PUTATIVE-RELATED-RELATED"/>
    <property type="match status" value="1"/>
</dbReference>
<feature type="transmembrane region" description="Helical" evidence="7">
    <location>
        <begin position="245"/>
        <end position="264"/>
    </location>
</feature>
<dbReference type="InterPro" id="IPR050171">
    <property type="entry name" value="MFS_Transporters"/>
</dbReference>
<sequence length="456" mass="48449">MPAQPSQERSFLGHPRGVSVLFTTECFGSFGQYGVQSILVLAMSMSILRNGGAQHVLGLPMIERWLGLGASATPQAGAALITGLFGGLIYAAPIVGGVVADRVLGHRPSIIIGLFGVFCGMLLLTMRPLLLIGLLLIVAGGGLAGTTKAQLGELYTTGDPRRSNGFQLYSLAPSIAVVFAPIVCGTLGEDHSWSLGFLAASAGALLAFLTYVIFNRAIRPASDADVQASDAKPAGRLADLSRRDWLMVLGLVLLLPVLALASVGNMEIFDGYLLWAKQHYDLRWFGHQMPVSWLLSADAFISMGATALSIAVWTYLERRGRPVPDMLKITIGTVLCALATLLLTAAPTGRVGLGWGLAFHIINDIGNTNTYMVSMALYSRLAPAPLRATITNACALQIFLANMVVAQLASRLGTLGPTRFWMLHTVLIAFSALVLTVVIIAGRVLRARRSVEALAV</sequence>
<organism evidence="8 9">
    <name type="scientific">Endosaccharibacter trunci</name>
    <dbReference type="NCBI Taxonomy" id="2812733"/>
    <lineage>
        <taxon>Bacteria</taxon>
        <taxon>Pseudomonadati</taxon>
        <taxon>Pseudomonadota</taxon>
        <taxon>Alphaproteobacteria</taxon>
        <taxon>Acetobacterales</taxon>
        <taxon>Acetobacteraceae</taxon>
        <taxon>Endosaccharibacter</taxon>
    </lineage>
</organism>
<keyword evidence="2" id="KW-0813">Transport</keyword>
<evidence type="ECO:0000256" key="5">
    <source>
        <dbReference type="ARBA" id="ARBA00022989"/>
    </source>
</evidence>
<feature type="transmembrane region" description="Helical" evidence="7">
    <location>
        <begin position="168"/>
        <end position="188"/>
    </location>
</feature>
<evidence type="ECO:0000256" key="7">
    <source>
        <dbReference type="SAM" id="Phobius"/>
    </source>
</evidence>
<dbReference type="InterPro" id="IPR036259">
    <property type="entry name" value="MFS_trans_sf"/>
</dbReference>
<dbReference type="InterPro" id="IPR011701">
    <property type="entry name" value="MFS"/>
</dbReference>
<evidence type="ECO:0000313" key="9">
    <source>
        <dbReference type="Proteomes" id="UP001524587"/>
    </source>
</evidence>
<dbReference type="PANTHER" id="PTHR23517:SF15">
    <property type="entry name" value="PROTON-DEPENDENT OLIGOPEPTIDE FAMILY TRANSPORT PROTEIN"/>
    <property type="match status" value="1"/>
</dbReference>
<keyword evidence="3" id="KW-1003">Cell membrane</keyword>
<dbReference type="SUPFAM" id="SSF103473">
    <property type="entry name" value="MFS general substrate transporter"/>
    <property type="match status" value="1"/>
</dbReference>
<evidence type="ECO:0000313" key="8">
    <source>
        <dbReference type="EMBL" id="MCQ8278213.1"/>
    </source>
</evidence>
<keyword evidence="4 7" id="KW-0812">Transmembrane</keyword>
<protein>
    <submittedName>
        <fullName evidence="8">MFS transporter</fullName>
    </submittedName>
</protein>
<name>A0ABT1W633_9PROT</name>
<dbReference type="Gene3D" id="1.20.1250.20">
    <property type="entry name" value="MFS general substrate transporter like domains"/>
    <property type="match status" value="2"/>
</dbReference>
<feature type="transmembrane region" description="Helical" evidence="7">
    <location>
        <begin position="194"/>
        <end position="214"/>
    </location>
</feature>
<keyword evidence="6 7" id="KW-0472">Membrane</keyword>
<feature type="transmembrane region" description="Helical" evidence="7">
    <location>
        <begin position="107"/>
        <end position="124"/>
    </location>
</feature>
<keyword evidence="9" id="KW-1185">Reference proteome</keyword>
<dbReference type="Pfam" id="PF07690">
    <property type="entry name" value="MFS_1"/>
    <property type="match status" value="1"/>
</dbReference>
<feature type="transmembrane region" description="Helical" evidence="7">
    <location>
        <begin position="130"/>
        <end position="147"/>
    </location>
</feature>
<dbReference type="EMBL" id="JAMSKV010000004">
    <property type="protein sequence ID" value="MCQ8278213.1"/>
    <property type="molecule type" value="Genomic_DNA"/>
</dbReference>
<reference evidence="8 9" key="1">
    <citation type="submission" date="2022-06" db="EMBL/GenBank/DDBJ databases">
        <title>Endosaccharibacter gen. nov., sp. nov., endophytic bacteria isolated from sugarcane.</title>
        <authorList>
            <person name="Pitiwittayakul N."/>
            <person name="Yukphan P."/>
            <person name="Charoenyingcharoen P."/>
            <person name="Tanasupawat S."/>
        </authorList>
    </citation>
    <scope>NUCLEOTIDE SEQUENCE [LARGE SCALE GENOMIC DNA]</scope>
    <source>
        <strain evidence="8 9">KSS8</strain>
    </source>
</reference>
<feature type="transmembrane region" description="Helical" evidence="7">
    <location>
        <begin position="421"/>
        <end position="441"/>
    </location>
</feature>